<keyword evidence="4" id="KW-0653">Protein transport</keyword>
<keyword evidence="2" id="KW-0813">Transport</keyword>
<gene>
    <name evidence="8" type="ORF">AX774_g7243</name>
    <name evidence="7" type="ORF">AX774_g7261</name>
</gene>
<keyword evidence="5" id="KW-1133">Transmembrane helix</keyword>
<dbReference type="EMBL" id="LSSK01001583">
    <property type="protein sequence ID" value="OMH79335.1"/>
    <property type="molecule type" value="Genomic_DNA"/>
</dbReference>
<evidence type="ECO:0000256" key="2">
    <source>
        <dbReference type="ARBA" id="ARBA00022448"/>
    </source>
</evidence>
<keyword evidence="9" id="KW-1185">Reference proteome</keyword>
<dbReference type="Gene3D" id="1.20.5.110">
    <property type="match status" value="1"/>
</dbReference>
<dbReference type="GO" id="GO:0031201">
    <property type="term" value="C:SNARE complex"/>
    <property type="evidence" value="ECO:0007669"/>
    <property type="project" value="TreeGrafter"/>
</dbReference>
<reference evidence="9" key="2">
    <citation type="submission" date="2017-01" db="EMBL/GenBank/DDBJ databases">
        <authorList>
            <person name="Wang Y."/>
            <person name="White M."/>
            <person name="Kvist S."/>
            <person name="Moncalvo J.-M."/>
        </authorList>
    </citation>
    <scope>NUCLEOTIDE SEQUENCE [LARGE SCALE GENOMIC DNA]</scope>
    <source>
        <strain evidence="9">COL-18-3</strain>
    </source>
</reference>
<evidence type="ECO:0000256" key="3">
    <source>
        <dbReference type="ARBA" id="ARBA00022692"/>
    </source>
</evidence>
<dbReference type="GO" id="GO:0031902">
    <property type="term" value="C:late endosome membrane"/>
    <property type="evidence" value="ECO:0007669"/>
    <property type="project" value="TreeGrafter"/>
</dbReference>
<dbReference type="GO" id="GO:0012507">
    <property type="term" value="C:ER to Golgi transport vesicle membrane"/>
    <property type="evidence" value="ECO:0007669"/>
    <property type="project" value="TreeGrafter"/>
</dbReference>
<evidence type="ECO:0000256" key="4">
    <source>
        <dbReference type="ARBA" id="ARBA00022927"/>
    </source>
</evidence>
<dbReference type="PANTHER" id="PTHR21230:SF26">
    <property type="entry name" value="VESICLE TRANSPORT THROUGH INTERACTION WITH T-SNARES HOMOLOG 1A"/>
    <property type="match status" value="1"/>
</dbReference>
<proteinExistence type="predicted"/>
<protein>
    <submittedName>
        <fullName evidence="7">Vesicle transport v-SNARE protein vti1</fullName>
    </submittedName>
</protein>
<evidence type="ECO:0000313" key="8">
    <source>
        <dbReference type="EMBL" id="OMH79348.1"/>
    </source>
</evidence>
<dbReference type="SUPFAM" id="SSF58038">
    <property type="entry name" value="SNARE fusion complex"/>
    <property type="match status" value="1"/>
</dbReference>
<dbReference type="GO" id="GO:0015031">
    <property type="term" value="P:protein transport"/>
    <property type="evidence" value="ECO:0007669"/>
    <property type="project" value="UniProtKB-KW"/>
</dbReference>
<dbReference type="GO" id="GO:0005789">
    <property type="term" value="C:endoplasmic reticulum membrane"/>
    <property type="evidence" value="ECO:0007669"/>
    <property type="project" value="TreeGrafter"/>
</dbReference>
<evidence type="ECO:0000256" key="6">
    <source>
        <dbReference type="ARBA" id="ARBA00023136"/>
    </source>
</evidence>
<evidence type="ECO:0000256" key="1">
    <source>
        <dbReference type="ARBA" id="ARBA00004211"/>
    </source>
</evidence>
<reference evidence="7" key="1">
    <citation type="submission" date="2017-01" db="EMBL/GenBank/DDBJ databases">
        <authorList>
            <person name="Mah S.A."/>
            <person name="Swanson W.J."/>
            <person name="Moy G.W."/>
            <person name="Vacquier V.D."/>
        </authorList>
    </citation>
    <scope>NUCLEOTIDE SEQUENCE [LARGE SCALE GENOMIC DNA]</scope>
    <source>
        <strain evidence="7">COL-18-3</strain>
    </source>
</reference>
<dbReference type="GO" id="GO:0005794">
    <property type="term" value="C:Golgi apparatus"/>
    <property type="evidence" value="ECO:0007669"/>
    <property type="project" value="TreeGrafter"/>
</dbReference>
<evidence type="ECO:0000313" key="9">
    <source>
        <dbReference type="Proteomes" id="UP000188320"/>
    </source>
</evidence>
<evidence type="ECO:0000256" key="5">
    <source>
        <dbReference type="ARBA" id="ARBA00022989"/>
    </source>
</evidence>
<dbReference type="OrthoDB" id="430637at2759"/>
<organism evidence="7 9">
    <name type="scientific">Zancudomyces culisetae</name>
    <name type="common">Gut fungus</name>
    <name type="synonym">Smittium culisetae</name>
    <dbReference type="NCBI Taxonomy" id="1213189"/>
    <lineage>
        <taxon>Eukaryota</taxon>
        <taxon>Fungi</taxon>
        <taxon>Fungi incertae sedis</taxon>
        <taxon>Zoopagomycota</taxon>
        <taxon>Kickxellomycotina</taxon>
        <taxon>Harpellomycetes</taxon>
        <taxon>Harpellales</taxon>
        <taxon>Legeriomycetaceae</taxon>
        <taxon>Zancudomyces</taxon>
    </lineage>
</organism>
<dbReference type="AlphaFoldDB" id="A0A1R1PEA8"/>
<dbReference type="GO" id="GO:0005484">
    <property type="term" value="F:SNAP receptor activity"/>
    <property type="evidence" value="ECO:0007669"/>
    <property type="project" value="TreeGrafter"/>
</dbReference>
<comment type="subcellular location">
    <subcellularLocation>
        <location evidence="1">Membrane</location>
        <topology evidence="1">Single-pass type IV membrane protein</topology>
    </subcellularLocation>
</comment>
<sequence>MEVDVYELRSAERNEASADVKEFKKTVERFRTELVKITAKNGDNEANRAALLGNRANGRDYSLEYENGRDQHSHLLDGSDALHSAGYRLQESHRLAVEAEAVGSNILNDLRSQREQIVHSRNRVSANNVYMLPIFAGKQPVINIWIFMSLVSDRCLILILALEMQSTWLTQC</sequence>
<dbReference type="GO" id="GO:0006906">
    <property type="term" value="P:vesicle fusion"/>
    <property type="evidence" value="ECO:0007669"/>
    <property type="project" value="TreeGrafter"/>
</dbReference>
<keyword evidence="6" id="KW-0472">Membrane</keyword>
<keyword evidence="3" id="KW-0812">Transmembrane</keyword>
<dbReference type="GO" id="GO:0000149">
    <property type="term" value="F:SNARE binding"/>
    <property type="evidence" value="ECO:0007669"/>
    <property type="project" value="TreeGrafter"/>
</dbReference>
<comment type="caution">
    <text evidence="7">The sequence shown here is derived from an EMBL/GenBank/DDBJ whole genome shotgun (WGS) entry which is preliminary data.</text>
</comment>
<dbReference type="PANTHER" id="PTHR21230">
    <property type="entry name" value="VESICLE TRANSPORT V-SNARE PROTEIN VTI1-RELATED"/>
    <property type="match status" value="1"/>
</dbReference>
<name>A0A1R1PEA8_ZANCU</name>
<dbReference type="Proteomes" id="UP000188320">
    <property type="component" value="Unassembled WGS sequence"/>
</dbReference>
<dbReference type="CDD" id="cd15862">
    <property type="entry name" value="SNARE_Vti1"/>
    <property type="match status" value="1"/>
</dbReference>
<accession>A0A1R1PEA8</accession>
<evidence type="ECO:0000313" key="7">
    <source>
        <dbReference type="EMBL" id="OMH79335.1"/>
    </source>
</evidence>
<dbReference type="EMBL" id="LSSK01001577">
    <property type="protein sequence ID" value="OMH79348.1"/>
    <property type="molecule type" value="Genomic_DNA"/>
</dbReference>
<dbReference type="Pfam" id="PF12352">
    <property type="entry name" value="V-SNARE_C"/>
    <property type="match status" value="1"/>
</dbReference>